<organism evidence="2 3">
    <name type="scientific">Nannocystis punicea</name>
    <dbReference type="NCBI Taxonomy" id="2995304"/>
    <lineage>
        <taxon>Bacteria</taxon>
        <taxon>Pseudomonadati</taxon>
        <taxon>Myxococcota</taxon>
        <taxon>Polyangia</taxon>
        <taxon>Nannocystales</taxon>
        <taxon>Nannocystaceae</taxon>
        <taxon>Nannocystis</taxon>
    </lineage>
</organism>
<evidence type="ECO:0000256" key="1">
    <source>
        <dbReference type="SAM" id="MobiDB-lite"/>
    </source>
</evidence>
<keyword evidence="3" id="KW-1185">Reference proteome</keyword>
<reference evidence="2" key="1">
    <citation type="submission" date="2022-11" db="EMBL/GenBank/DDBJ databases">
        <title>Minimal conservation of predation-associated metabolite biosynthetic gene clusters underscores biosynthetic potential of Myxococcota including descriptions for ten novel species: Archangium lansinium sp. nov., Myxococcus landrumus sp. nov., Nannocystis bai.</title>
        <authorList>
            <person name="Ahearne A."/>
            <person name="Stevens C."/>
            <person name="Dowd S."/>
        </authorList>
    </citation>
    <scope>NUCLEOTIDE SEQUENCE</scope>
    <source>
        <strain evidence="2">Fl3</strain>
    </source>
</reference>
<accession>A0ABY7H737</accession>
<gene>
    <name evidence="2" type="ORF">O0S08_02895</name>
</gene>
<evidence type="ECO:0000313" key="2">
    <source>
        <dbReference type="EMBL" id="WAS95084.1"/>
    </source>
</evidence>
<evidence type="ECO:0000313" key="3">
    <source>
        <dbReference type="Proteomes" id="UP001164459"/>
    </source>
</evidence>
<name>A0ABY7H737_9BACT</name>
<dbReference type="EMBL" id="CP114040">
    <property type="protein sequence ID" value="WAS95084.1"/>
    <property type="molecule type" value="Genomic_DNA"/>
</dbReference>
<sequence>MVDAELIVKTMSTLPLQPGGGPSPASGISPRSGMPEPVLVELVEVLDPTELAESSAELVEVEVDVSALVELVAGGAVVMLELKPSSWPLSPWQAIRTKAARAAGRTRTHNSAGCGTCHELPNRVSCIQ</sequence>
<proteinExistence type="predicted"/>
<dbReference type="RefSeq" id="WP_269037416.1">
    <property type="nucleotide sequence ID" value="NZ_CP114040.1"/>
</dbReference>
<protein>
    <submittedName>
        <fullName evidence="2">Uncharacterized protein</fullName>
    </submittedName>
</protein>
<feature type="region of interest" description="Disordered" evidence="1">
    <location>
        <begin position="13"/>
        <end position="33"/>
    </location>
</feature>
<dbReference type="Proteomes" id="UP001164459">
    <property type="component" value="Chromosome"/>
</dbReference>